<dbReference type="EMBL" id="CAIIXF020000006">
    <property type="protein sequence ID" value="CAH1785336.1"/>
    <property type="molecule type" value="Genomic_DNA"/>
</dbReference>
<sequence>MTDQVPIDESSVSKIWIFEGTRSDRLLQFSNLENLNNNITESIFTMPFECMGTGSLVANGRIYCHIYGTKYMMQCSLNTGSCVERALPDIGIGPDEEYSLNGLNNFIDFQHTEQGIWVLYASIFNSFNVIIERIDPVNLTVIERYESAIPKRLIGNAFIVCSDVYGIERADGTSSYVSYKYDRIANTTTSLSRNQLPFNHTLGCGSSAWITQLSYNWVAERLLVWNCGIQEMYDLTFVK</sequence>
<proteinExistence type="predicted"/>
<evidence type="ECO:0000313" key="4">
    <source>
        <dbReference type="EMBL" id="CAH1785336.1"/>
    </source>
</evidence>
<evidence type="ECO:0000256" key="2">
    <source>
        <dbReference type="ARBA" id="ARBA00022525"/>
    </source>
</evidence>
<dbReference type="GO" id="GO:0005615">
    <property type="term" value="C:extracellular space"/>
    <property type="evidence" value="ECO:0007669"/>
    <property type="project" value="TreeGrafter"/>
</dbReference>
<dbReference type="Proteomes" id="UP000749559">
    <property type="component" value="Unassembled WGS sequence"/>
</dbReference>
<name>A0A8J1Y264_OWEFU</name>
<protein>
    <submittedName>
        <fullName evidence="4">Uncharacterized protein</fullName>
    </submittedName>
</protein>
<gene>
    <name evidence="4" type="ORF">OFUS_LOCUS11407</name>
</gene>
<dbReference type="SMART" id="SM00284">
    <property type="entry name" value="OLF"/>
    <property type="match status" value="1"/>
</dbReference>
<dbReference type="InterPro" id="IPR050605">
    <property type="entry name" value="Olfactomedin-like_domain"/>
</dbReference>
<reference evidence="4" key="1">
    <citation type="submission" date="2022-03" db="EMBL/GenBank/DDBJ databases">
        <authorList>
            <person name="Martin C."/>
        </authorList>
    </citation>
    <scope>NUCLEOTIDE SEQUENCE</scope>
</reference>
<dbReference type="InterPro" id="IPR003112">
    <property type="entry name" value="Olfac-like_dom"/>
</dbReference>
<comment type="caution">
    <text evidence="4">The sequence shown here is derived from an EMBL/GenBank/DDBJ whole genome shotgun (WGS) entry which is preliminary data.</text>
</comment>
<keyword evidence="5" id="KW-1185">Reference proteome</keyword>
<dbReference type="PROSITE" id="PS51132">
    <property type="entry name" value="OLF"/>
    <property type="match status" value="1"/>
</dbReference>
<dbReference type="PANTHER" id="PTHR23192:SF87">
    <property type="entry name" value="AMASSIN-3"/>
    <property type="match status" value="1"/>
</dbReference>
<evidence type="ECO:0000256" key="1">
    <source>
        <dbReference type="ARBA" id="ARBA00004613"/>
    </source>
</evidence>
<keyword evidence="2" id="KW-0964">Secreted</keyword>
<dbReference type="GO" id="GO:0007165">
    <property type="term" value="P:signal transduction"/>
    <property type="evidence" value="ECO:0007669"/>
    <property type="project" value="TreeGrafter"/>
</dbReference>
<evidence type="ECO:0000256" key="3">
    <source>
        <dbReference type="PROSITE-ProRule" id="PRU00446"/>
    </source>
</evidence>
<organism evidence="4 5">
    <name type="scientific">Owenia fusiformis</name>
    <name type="common">Polychaete worm</name>
    <dbReference type="NCBI Taxonomy" id="6347"/>
    <lineage>
        <taxon>Eukaryota</taxon>
        <taxon>Metazoa</taxon>
        <taxon>Spiralia</taxon>
        <taxon>Lophotrochozoa</taxon>
        <taxon>Annelida</taxon>
        <taxon>Polychaeta</taxon>
        <taxon>Sedentaria</taxon>
        <taxon>Canalipalpata</taxon>
        <taxon>Sabellida</taxon>
        <taxon>Oweniida</taxon>
        <taxon>Oweniidae</taxon>
        <taxon>Owenia</taxon>
    </lineage>
</organism>
<comment type="subcellular location">
    <subcellularLocation>
        <location evidence="1">Secreted</location>
    </subcellularLocation>
</comment>
<dbReference type="AlphaFoldDB" id="A0A8J1Y264"/>
<accession>A0A8J1Y264</accession>
<dbReference type="OrthoDB" id="6058931at2759"/>
<evidence type="ECO:0000313" key="5">
    <source>
        <dbReference type="Proteomes" id="UP000749559"/>
    </source>
</evidence>
<comment type="caution">
    <text evidence="3">Lacks conserved residue(s) required for the propagation of feature annotation.</text>
</comment>
<dbReference type="PANTHER" id="PTHR23192">
    <property type="entry name" value="OLFACTOMEDIN-RELATED"/>
    <property type="match status" value="1"/>
</dbReference>
<dbReference type="Pfam" id="PF02191">
    <property type="entry name" value="OLF"/>
    <property type="match status" value="1"/>
</dbReference>